<feature type="compositionally biased region" description="Basic residues" evidence="1">
    <location>
        <begin position="26"/>
        <end position="45"/>
    </location>
</feature>
<protein>
    <submittedName>
        <fullName evidence="2 3">Uncharacterized protein</fullName>
    </submittedName>
</protein>
<dbReference type="InParanoid" id="T1EX09"/>
<proteinExistence type="predicted"/>
<gene>
    <name evidence="3" type="primary">20201109</name>
    <name evidence="2" type="ORF">HELRODRAFT_165570</name>
</gene>
<reference evidence="2 4" key="2">
    <citation type="journal article" date="2013" name="Nature">
        <title>Insights into bilaterian evolution from three spiralian genomes.</title>
        <authorList>
            <person name="Simakov O."/>
            <person name="Marletaz F."/>
            <person name="Cho S.J."/>
            <person name="Edsinger-Gonzales E."/>
            <person name="Havlak P."/>
            <person name="Hellsten U."/>
            <person name="Kuo D.H."/>
            <person name="Larsson T."/>
            <person name="Lv J."/>
            <person name="Arendt D."/>
            <person name="Savage R."/>
            <person name="Osoegawa K."/>
            <person name="de Jong P."/>
            <person name="Grimwood J."/>
            <person name="Chapman J.A."/>
            <person name="Shapiro H."/>
            <person name="Aerts A."/>
            <person name="Otillar R.P."/>
            <person name="Terry A.Y."/>
            <person name="Boore J.L."/>
            <person name="Grigoriev I.V."/>
            <person name="Lindberg D.R."/>
            <person name="Seaver E.C."/>
            <person name="Weisblat D.A."/>
            <person name="Putnam N.H."/>
            <person name="Rokhsar D.S."/>
        </authorList>
    </citation>
    <scope>NUCLEOTIDE SEQUENCE</scope>
</reference>
<feature type="compositionally biased region" description="Acidic residues" evidence="1">
    <location>
        <begin position="90"/>
        <end position="101"/>
    </location>
</feature>
<reference evidence="3" key="3">
    <citation type="submission" date="2015-06" db="UniProtKB">
        <authorList>
            <consortium name="EnsemblMetazoa"/>
        </authorList>
    </citation>
    <scope>IDENTIFICATION</scope>
</reference>
<dbReference type="GeneID" id="20201109"/>
<dbReference type="RefSeq" id="XP_009030368.1">
    <property type="nucleotide sequence ID" value="XM_009032120.1"/>
</dbReference>
<organism evidence="3 4">
    <name type="scientific">Helobdella robusta</name>
    <name type="common">Californian leech</name>
    <dbReference type="NCBI Taxonomy" id="6412"/>
    <lineage>
        <taxon>Eukaryota</taxon>
        <taxon>Metazoa</taxon>
        <taxon>Spiralia</taxon>
        <taxon>Lophotrochozoa</taxon>
        <taxon>Annelida</taxon>
        <taxon>Clitellata</taxon>
        <taxon>Hirudinea</taxon>
        <taxon>Rhynchobdellida</taxon>
        <taxon>Glossiphoniidae</taxon>
        <taxon>Helobdella</taxon>
    </lineage>
</organism>
<dbReference type="KEGG" id="hro:HELRODRAFT_165570"/>
<dbReference type="AlphaFoldDB" id="T1EX09"/>
<dbReference type="CTD" id="20201109"/>
<feature type="region of interest" description="Disordered" evidence="1">
    <location>
        <begin position="1"/>
        <end position="147"/>
    </location>
</feature>
<keyword evidence="4" id="KW-1185">Reference proteome</keyword>
<dbReference type="EMBL" id="AMQM01002098">
    <property type="status" value="NOT_ANNOTATED_CDS"/>
    <property type="molecule type" value="Genomic_DNA"/>
</dbReference>
<feature type="compositionally biased region" description="Polar residues" evidence="1">
    <location>
        <begin position="9"/>
        <end position="23"/>
    </location>
</feature>
<reference evidence="4" key="1">
    <citation type="submission" date="2012-12" db="EMBL/GenBank/DDBJ databases">
        <authorList>
            <person name="Hellsten U."/>
            <person name="Grimwood J."/>
            <person name="Chapman J.A."/>
            <person name="Shapiro H."/>
            <person name="Aerts A."/>
            <person name="Otillar R.P."/>
            <person name="Terry A.Y."/>
            <person name="Boore J.L."/>
            <person name="Simakov O."/>
            <person name="Marletaz F."/>
            <person name="Cho S.-J."/>
            <person name="Edsinger-Gonzales E."/>
            <person name="Havlak P."/>
            <person name="Kuo D.-H."/>
            <person name="Larsson T."/>
            <person name="Lv J."/>
            <person name="Arendt D."/>
            <person name="Savage R."/>
            <person name="Osoegawa K."/>
            <person name="de Jong P."/>
            <person name="Lindberg D.R."/>
            <person name="Seaver E.C."/>
            <person name="Weisblat D.A."/>
            <person name="Putnam N.H."/>
            <person name="Grigoriev I.V."/>
            <person name="Rokhsar D.S."/>
        </authorList>
    </citation>
    <scope>NUCLEOTIDE SEQUENCE</scope>
</reference>
<dbReference type="Proteomes" id="UP000015101">
    <property type="component" value="Unassembled WGS sequence"/>
</dbReference>
<evidence type="ECO:0000313" key="3">
    <source>
        <dbReference type="EnsemblMetazoa" id="HelroP165570"/>
    </source>
</evidence>
<evidence type="ECO:0000313" key="2">
    <source>
        <dbReference type="EMBL" id="ESN91523.1"/>
    </source>
</evidence>
<dbReference type="EMBL" id="KB097700">
    <property type="protein sequence ID" value="ESN91523.1"/>
    <property type="molecule type" value="Genomic_DNA"/>
</dbReference>
<feature type="region of interest" description="Disordered" evidence="1">
    <location>
        <begin position="159"/>
        <end position="178"/>
    </location>
</feature>
<dbReference type="HOGENOM" id="CLU_1181347_0_0_1"/>
<evidence type="ECO:0000256" key="1">
    <source>
        <dbReference type="SAM" id="MobiDB-lite"/>
    </source>
</evidence>
<dbReference type="EnsemblMetazoa" id="HelroT165570">
    <property type="protein sequence ID" value="HelroP165570"/>
    <property type="gene ID" value="HelroG165570"/>
</dbReference>
<name>T1EX09_HELRO</name>
<accession>T1EX09</accession>
<sequence>MPNKRKNSAGPTGSNSRRQGSGTRSKISKKGHSRSRSKKKKRTHPKVNEGAPVVPSKHTKFDPHPNNPGNVECFEGKAVDAADASNSEYIDVDDDEDDDSEMINSSSNEQSIQMKISDSACPADETLQDFAQPHMKHGSKAPSRRDSLEVVASDLLQHRKRNAEEANINDDQDTMTPKKQQNLNAQIELLQKSTEKLKISPSPWVYVRNNASERRKHPECYWIPEEWIESIEFMS</sequence>
<evidence type="ECO:0000313" key="4">
    <source>
        <dbReference type="Proteomes" id="UP000015101"/>
    </source>
</evidence>